<evidence type="ECO:0000313" key="5">
    <source>
        <dbReference type="Proteomes" id="UP001396898"/>
    </source>
</evidence>
<reference evidence="4 5" key="1">
    <citation type="submission" date="2023-01" db="EMBL/GenBank/DDBJ databases">
        <title>Analysis of 21 Apiospora genomes using comparative genomics revels a genus with tremendous synthesis potential of carbohydrate active enzymes and secondary metabolites.</title>
        <authorList>
            <person name="Sorensen T."/>
        </authorList>
    </citation>
    <scope>NUCLEOTIDE SEQUENCE [LARGE SCALE GENOMIC DNA]</scope>
    <source>
        <strain evidence="4 5">CBS 20057</strain>
    </source>
</reference>
<protein>
    <recommendedName>
        <fullName evidence="3">AB hydrolase-1 domain-containing protein</fullName>
    </recommendedName>
</protein>
<evidence type="ECO:0000259" key="3">
    <source>
        <dbReference type="Pfam" id="PF00561"/>
    </source>
</evidence>
<dbReference type="Pfam" id="PF00561">
    <property type="entry name" value="Abhydrolase_1"/>
    <property type="match status" value="1"/>
</dbReference>
<dbReference type="PIRSF" id="PIRSF005539">
    <property type="entry name" value="Pept_S33_TRI_F1"/>
    <property type="match status" value="1"/>
</dbReference>
<dbReference type="InterPro" id="IPR050228">
    <property type="entry name" value="Carboxylesterase_BioH"/>
</dbReference>
<accession>A0ABR1S9K6</accession>
<dbReference type="EMBL" id="JAQQWI010000007">
    <property type="protein sequence ID" value="KAK8028510.1"/>
    <property type="molecule type" value="Genomic_DNA"/>
</dbReference>
<evidence type="ECO:0000256" key="1">
    <source>
        <dbReference type="ARBA" id="ARBA00010088"/>
    </source>
</evidence>
<comment type="similarity">
    <text evidence="1">Belongs to the peptidase S33 family.</text>
</comment>
<dbReference type="InterPro" id="IPR000073">
    <property type="entry name" value="AB_hydrolase_1"/>
</dbReference>
<gene>
    <name evidence="4" type="ORF">PG991_005566</name>
</gene>
<proteinExistence type="inferred from homology"/>
<evidence type="ECO:0000313" key="4">
    <source>
        <dbReference type="EMBL" id="KAK8028510.1"/>
    </source>
</evidence>
<dbReference type="SUPFAM" id="SSF53474">
    <property type="entry name" value="alpha/beta-Hydrolases"/>
    <property type="match status" value="1"/>
</dbReference>
<keyword evidence="5" id="KW-1185">Reference proteome</keyword>
<dbReference type="Proteomes" id="UP001396898">
    <property type="component" value="Unassembled WGS sequence"/>
</dbReference>
<dbReference type="PANTHER" id="PTHR43194">
    <property type="entry name" value="HYDROLASE ALPHA/BETA FOLD FAMILY"/>
    <property type="match status" value="1"/>
</dbReference>
<sequence length="330" mass="36635">MATNPVCEGKVPLEIPSIAEPCFTYYKIVGDLSCGHTPVVVLHGGPGAGHEYLLPFSNLWPKYGVPVIFYDQIGCASSTHLRHQAGDEAFWREQLFRDELDNLIDHLGLRNDPGFHLLGHSWGGMLGAAFASRRPLGLRKLILASALASSELASRGTELLREQMPPQLCRALGDALQKRDLDCVGFQIGNEYFQRTHVCRTEPLPKDLLPAFQNMKDDNTVYSTMMGPTYLLRGGSLKDWTVVSRLTNITAPTFIINGEYDTSHDIAQAPFFNLIPRVRWVQISGGGHFCHVEDGGRRDRVLTVVGEFLAEGSLYRAFHDDNARAVNKAE</sequence>
<feature type="domain" description="AB hydrolase-1" evidence="3">
    <location>
        <begin position="38"/>
        <end position="293"/>
    </location>
</feature>
<comment type="caution">
    <text evidence="4">The sequence shown here is derived from an EMBL/GenBank/DDBJ whole genome shotgun (WGS) entry which is preliminary data.</text>
</comment>
<dbReference type="NCBIfam" id="TIGR01250">
    <property type="entry name" value="pro_imino_pep_2"/>
    <property type="match status" value="1"/>
</dbReference>
<dbReference type="PANTHER" id="PTHR43194:SF2">
    <property type="entry name" value="PEROXISOMAL MEMBRANE PROTEIN LPX1"/>
    <property type="match status" value="1"/>
</dbReference>
<dbReference type="InterPro" id="IPR005945">
    <property type="entry name" value="Pro_imino_pep"/>
</dbReference>
<dbReference type="InterPro" id="IPR002410">
    <property type="entry name" value="Peptidase_S33"/>
</dbReference>
<name>A0ABR1S9K6_9PEZI</name>
<dbReference type="InterPro" id="IPR029058">
    <property type="entry name" value="AB_hydrolase_fold"/>
</dbReference>
<organism evidence="4 5">
    <name type="scientific">Apiospora marii</name>
    <dbReference type="NCBI Taxonomy" id="335849"/>
    <lineage>
        <taxon>Eukaryota</taxon>
        <taxon>Fungi</taxon>
        <taxon>Dikarya</taxon>
        <taxon>Ascomycota</taxon>
        <taxon>Pezizomycotina</taxon>
        <taxon>Sordariomycetes</taxon>
        <taxon>Xylariomycetidae</taxon>
        <taxon>Amphisphaeriales</taxon>
        <taxon>Apiosporaceae</taxon>
        <taxon>Apiospora</taxon>
    </lineage>
</organism>
<evidence type="ECO:0000256" key="2">
    <source>
        <dbReference type="ARBA" id="ARBA00022801"/>
    </source>
</evidence>
<dbReference type="Gene3D" id="3.40.50.1820">
    <property type="entry name" value="alpha/beta hydrolase"/>
    <property type="match status" value="1"/>
</dbReference>
<dbReference type="PRINTS" id="PR00793">
    <property type="entry name" value="PROAMNOPTASE"/>
</dbReference>
<keyword evidence="2" id="KW-0378">Hydrolase</keyword>